<feature type="region of interest" description="Disordered" evidence="1">
    <location>
        <begin position="59"/>
        <end position="87"/>
    </location>
</feature>
<reference evidence="2" key="2">
    <citation type="submission" date="2021-04" db="EMBL/GenBank/DDBJ databases">
        <authorList>
            <person name="Podell S."/>
        </authorList>
    </citation>
    <scope>NUCLEOTIDE SEQUENCE</scope>
    <source>
        <strain evidence="2">Hildebrandi</strain>
    </source>
</reference>
<protein>
    <submittedName>
        <fullName evidence="2">Uncharacterized protein</fullName>
    </submittedName>
</protein>
<proteinExistence type="predicted"/>
<evidence type="ECO:0000313" key="3">
    <source>
        <dbReference type="Proteomes" id="UP000693970"/>
    </source>
</evidence>
<keyword evidence="3" id="KW-1185">Reference proteome</keyword>
<name>A0A9K3LBU6_9STRA</name>
<reference evidence="2" key="1">
    <citation type="journal article" date="2021" name="Sci. Rep.">
        <title>Diploid genomic architecture of Nitzschia inconspicua, an elite biomass production diatom.</title>
        <authorList>
            <person name="Oliver A."/>
            <person name="Podell S."/>
            <person name="Pinowska A."/>
            <person name="Traller J.C."/>
            <person name="Smith S.R."/>
            <person name="McClure R."/>
            <person name="Beliaev A."/>
            <person name="Bohutskyi P."/>
            <person name="Hill E.A."/>
            <person name="Rabines A."/>
            <person name="Zheng H."/>
            <person name="Allen L.Z."/>
            <person name="Kuo A."/>
            <person name="Grigoriev I.V."/>
            <person name="Allen A.E."/>
            <person name="Hazlebeck D."/>
            <person name="Allen E.E."/>
        </authorList>
    </citation>
    <scope>NUCLEOTIDE SEQUENCE</scope>
    <source>
        <strain evidence="2">Hildebrandi</strain>
    </source>
</reference>
<evidence type="ECO:0000313" key="2">
    <source>
        <dbReference type="EMBL" id="KAG7359585.1"/>
    </source>
</evidence>
<organism evidence="2 3">
    <name type="scientific">Nitzschia inconspicua</name>
    <dbReference type="NCBI Taxonomy" id="303405"/>
    <lineage>
        <taxon>Eukaryota</taxon>
        <taxon>Sar</taxon>
        <taxon>Stramenopiles</taxon>
        <taxon>Ochrophyta</taxon>
        <taxon>Bacillariophyta</taxon>
        <taxon>Bacillariophyceae</taxon>
        <taxon>Bacillariophycidae</taxon>
        <taxon>Bacillariales</taxon>
        <taxon>Bacillariaceae</taxon>
        <taxon>Nitzschia</taxon>
    </lineage>
</organism>
<gene>
    <name evidence="2" type="ORF">IV203_034683</name>
</gene>
<sequence length="339" mass="38783">MARITLSLPRFRLRLVIFCITVILSVGVAFPGSCLKSSDGSRNKQYRRRSCTSGWYLSSTTPSWSTEDKLRRDPPQPESLTVRGGDEPISGEKEVIRKYLESMGSTATSLDNFHIHGWRWHTRSLIRETGRLHTLASKTSLPNAILLQEATDYVINFNLRGLHKVEADLFFPWMRKQLTSMPQNSEVSRAFSSVMTELENGRLSVSQLGKTIQQNADLAVDTRKPDQARVAAIQMIADQSMELQECARSMMQLEDKYLVPAIAALVPERDQRSFNNKVLRGLGLLDSRLHLVSMYEAVTQDENRLKEEELFQKAIPSVPQMMIPRWKRKLYVPKTYMFE</sequence>
<evidence type="ECO:0000256" key="1">
    <source>
        <dbReference type="SAM" id="MobiDB-lite"/>
    </source>
</evidence>
<dbReference type="OrthoDB" id="197846at2759"/>
<feature type="compositionally biased region" description="Basic and acidic residues" evidence="1">
    <location>
        <begin position="66"/>
        <end position="75"/>
    </location>
</feature>
<dbReference type="Proteomes" id="UP000693970">
    <property type="component" value="Unassembled WGS sequence"/>
</dbReference>
<dbReference type="AlphaFoldDB" id="A0A9K3LBU6"/>
<comment type="caution">
    <text evidence="2">The sequence shown here is derived from an EMBL/GenBank/DDBJ whole genome shotgun (WGS) entry which is preliminary data.</text>
</comment>
<accession>A0A9K3LBU6</accession>
<dbReference type="EMBL" id="JAGRRH010000013">
    <property type="protein sequence ID" value="KAG7359585.1"/>
    <property type="molecule type" value="Genomic_DNA"/>
</dbReference>